<keyword evidence="4 6" id="KW-0862">Zinc</keyword>
<name>A0A1G2CIM6_9BACT</name>
<organism evidence="10 11">
    <name type="scientific">Candidatus Liptonbacteria bacterium RIFCSPLOWO2_01_FULL_52_25</name>
    <dbReference type="NCBI Taxonomy" id="1798650"/>
    <lineage>
        <taxon>Bacteria</taxon>
        <taxon>Candidatus Liptoniibacteriota</taxon>
    </lineage>
</organism>
<evidence type="ECO:0000256" key="7">
    <source>
        <dbReference type="SAM" id="MobiDB-lite"/>
    </source>
</evidence>
<accession>A0A1G2CIM6</accession>
<dbReference type="GO" id="GO:0046872">
    <property type="term" value="F:metal ion binding"/>
    <property type="evidence" value="ECO:0007669"/>
    <property type="project" value="UniProtKB-KW"/>
</dbReference>
<keyword evidence="5 6" id="KW-0482">Metalloprotease</keyword>
<dbReference type="Gene3D" id="3.30.2010.10">
    <property type="entry name" value="Metalloproteases ('zincins'), catalytic domain"/>
    <property type="match status" value="1"/>
</dbReference>
<dbReference type="InterPro" id="IPR051156">
    <property type="entry name" value="Mito/Outer_Membr_Metalloprot"/>
</dbReference>
<evidence type="ECO:0000313" key="10">
    <source>
        <dbReference type="EMBL" id="OGZ00268.1"/>
    </source>
</evidence>
<dbReference type="PANTHER" id="PTHR22726:SF1">
    <property type="entry name" value="METALLOENDOPEPTIDASE OMA1, MITOCHONDRIAL"/>
    <property type="match status" value="1"/>
</dbReference>
<evidence type="ECO:0000256" key="1">
    <source>
        <dbReference type="ARBA" id="ARBA00022670"/>
    </source>
</evidence>
<dbReference type="GO" id="GO:0051603">
    <property type="term" value="P:proteolysis involved in protein catabolic process"/>
    <property type="evidence" value="ECO:0007669"/>
    <property type="project" value="TreeGrafter"/>
</dbReference>
<comment type="caution">
    <text evidence="10">The sequence shown here is derived from an EMBL/GenBank/DDBJ whole genome shotgun (WGS) entry which is preliminary data.</text>
</comment>
<feature type="compositionally biased region" description="Basic and acidic residues" evidence="7">
    <location>
        <begin position="342"/>
        <end position="355"/>
    </location>
</feature>
<feature type="region of interest" description="Disordered" evidence="7">
    <location>
        <begin position="308"/>
        <end position="355"/>
    </location>
</feature>
<dbReference type="AlphaFoldDB" id="A0A1G2CIM6"/>
<feature type="compositionally biased region" description="Basic and acidic residues" evidence="7">
    <location>
        <begin position="308"/>
        <end position="317"/>
    </location>
</feature>
<dbReference type="InterPro" id="IPR001915">
    <property type="entry name" value="Peptidase_M48"/>
</dbReference>
<dbReference type="STRING" id="1798650.A2945_04545"/>
<comment type="cofactor">
    <cofactor evidence="6">
        <name>Zn(2+)</name>
        <dbReference type="ChEBI" id="CHEBI:29105"/>
    </cofactor>
    <text evidence="6">Binds 1 zinc ion per subunit.</text>
</comment>
<evidence type="ECO:0000313" key="11">
    <source>
        <dbReference type="Proteomes" id="UP000178880"/>
    </source>
</evidence>
<keyword evidence="2" id="KW-0479">Metal-binding</keyword>
<dbReference type="EMBL" id="MHLA01000005">
    <property type="protein sequence ID" value="OGZ00268.1"/>
    <property type="molecule type" value="Genomic_DNA"/>
</dbReference>
<evidence type="ECO:0000259" key="9">
    <source>
        <dbReference type="Pfam" id="PF01435"/>
    </source>
</evidence>
<dbReference type="GO" id="GO:0004222">
    <property type="term" value="F:metalloendopeptidase activity"/>
    <property type="evidence" value="ECO:0007669"/>
    <property type="project" value="InterPro"/>
</dbReference>
<dbReference type="Pfam" id="PF01435">
    <property type="entry name" value="Peptidase_M48"/>
    <property type="match status" value="1"/>
</dbReference>
<evidence type="ECO:0000256" key="4">
    <source>
        <dbReference type="ARBA" id="ARBA00022833"/>
    </source>
</evidence>
<gene>
    <name evidence="10" type="ORF">A2945_04545</name>
</gene>
<dbReference type="PANTHER" id="PTHR22726">
    <property type="entry name" value="METALLOENDOPEPTIDASE OMA1"/>
    <property type="match status" value="1"/>
</dbReference>
<feature type="chain" id="PRO_5009582327" evidence="8">
    <location>
        <begin position="26"/>
        <end position="355"/>
    </location>
</feature>
<evidence type="ECO:0000256" key="6">
    <source>
        <dbReference type="RuleBase" id="RU003983"/>
    </source>
</evidence>
<evidence type="ECO:0000256" key="2">
    <source>
        <dbReference type="ARBA" id="ARBA00022723"/>
    </source>
</evidence>
<reference evidence="10 11" key="1">
    <citation type="journal article" date="2016" name="Nat. Commun.">
        <title>Thousands of microbial genomes shed light on interconnected biogeochemical processes in an aquifer system.</title>
        <authorList>
            <person name="Anantharaman K."/>
            <person name="Brown C.T."/>
            <person name="Hug L.A."/>
            <person name="Sharon I."/>
            <person name="Castelle C.J."/>
            <person name="Probst A.J."/>
            <person name="Thomas B.C."/>
            <person name="Singh A."/>
            <person name="Wilkins M.J."/>
            <person name="Karaoz U."/>
            <person name="Brodie E.L."/>
            <person name="Williams K.H."/>
            <person name="Hubbard S.S."/>
            <person name="Banfield J.F."/>
        </authorList>
    </citation>
    <scope>NUCLEOTIDE SEQUENCE [LARGE SCALE GENOMIC DNA]</scope>
</reference>
<evidence type="ECO:0000256" key="8">
    <source>
        <dbReference type="SAM" id="SignalP"/>
    </source>
</evidence>
<dbReference type="Proteomes" id="UP000178880">
    <property type="component" value="Unassembled WGS sequence"/>
</dbReference>
<keyword evidence="3 6" id="KW-0378">Hydrolase</keyword>
<keyword evidence="1 6" id="KW-0645">Protease</keyword>
<protein>
    <submittedName>
        <fullName evidence="10">Peptidase M48</fullName>
    </submittedName>
</protein>
<evidence type="ECO:0000256" key="3">
    <source>
        <dbReference type="ARBA" id="ARBA00022801"/>
    </source>
</evidence>
<dbReference type="GO" id="GO:0016020">
    <property type="term" value="C:membrane"/>
    <property type="evidence" value="ECO:0007669"/>
    <property type="project" value="TreeGrafter"/>
</dbReference>
<sequence length="355" mass="39336">MRPQKRFVVLLAMAAFFPFVGPLSAQDPAQGRDPQEEICGKKKDDVRCLENIGSRGVGGGLNTFSLEREMAFGKTLAQRVEQTVKLQDDPVVNEYINRVGQNIVRNSDSKVPFTIKVIDSDAVNAFALPGGFFYVNTGLILRADSEAELAGVMAHEIAHVAARHSTKRETRNQITQLATIPLILLGPGGMAGYGIYQGMGFGLPLAFLRFSRGDESTADLLGLEYMFLTGYDPNAFVTFFEKVQAEEKKRPGTIPTVFNTHPPTPDRIEKAQKDIAEILPPRDQYIVTTSTFDVVKARLVGIENRNKLTETKEDKPTLRKRTGNEPVSSPQTPAPPQEPAEDERPRLERRPEDPQ</sequence>
<feature type="domain" description="Peptidase M48" evidence="9">
    <location>
        <begin position="93"/>
        <end position="273"/>
    </location>
</feature>
<keyword evidence="8" id="KW-0732">Signal</keyword>
<evidence type="ECO:0000256" key="5">
    <source>
        <dbReference type="ARBA" id="ARBA00023049"/>
    </source>
</evidence>
<dbReference type="CDD" id="cd07333">
    <property type="entry name" value="M48C_bepA_like"/>
    <property type="match status" value="1"/>
</dbReference>
<comment type="similarity">
    <text evidence="6">Belongs to the peptidase M48 family.</text>
</comment>
<proteinExistence type="inferred from homology"/>
<feature type="signal peptide" evidence="8">
    <location>
        <begin position="1"/>
        <end position="25"/>
    </location>
</feature>